<dbReference type="RefSeq" id="WP_050455491.1">
    <property type="nucleotide sequence ID" value="NZ_LFJJ01000201.1"/>
</dbReference>
<dbReference type="PANTHER" id="PTHR43856:SF1">
    <property type="entry name" value="MITOCHONDRIAL CARDIOLIPIN HYDROLASE"/>
    <property type="match status" value="1"/>
</dbReference>
<keyword evidence="10" id="KW-1185">Reference proteome</keyword>
<dbReference type="InterPro" id="IPR051406">
    <property type="entry name" value="PLD_domain"/>
</dbReference>
<protein>
    <recommendedName>
        <fullName evidence="3">phospholipase D</fullName>
        <ecNumber evidence="3">3.1.4.4</ecNumber>
    </recommendedName>
</protein>
<feature type="domain" description="PLD phosphodiesterase" evidence="8">
    <location>
        <begin position="261"/>
        <end position="295"/>
    </location>
</feature>
<keyword evidence="4" id="KW-0378">Hydrolase</keyword>
<dbReference type="GO" id="GO:0004630">
    <property type="term" value="F:phospholipase D activity"/>
    <property type="evidence" value="ECO:0007669"/>
    <property type="project" value="UniProtKB-EC"/>
</dbReference>
<evidence type="ECO:0000313" key="10">
    <source>
        <dbReference type="Proteomes" id="UP000036959"/>
    </source>
</evidence>
<dbReference type="InterPro" id="IPR025202">
    <property type="entry name" value="PLD-like_dom"/>
</dbReference>
<dbReference type="OrthoDB" id="9789376at2"/>
<evidence type="ECO:0000256" key="5">
    <source>
        <dbReference type="ARBA" id="ARBA00022963"/>
    </source>
</evidence>
<dbReference type="GO" id="GO:0006793">
    <property type="term" value="P:phosphorus metabolic process"/>
    <property type="evidence" value="ECO:0007669"/>
    <property type="project" value="UniProtKB-ARBA"/>
</dbReference>
<dbReference type="InterPro" id="IPR001736">
    <property type="entry name" value="PLipase_D/transphosphatidylase"/>
</dbReference>
<organism evidence="9 10">
    <name type="scientific">Candidatus Burkholderia verschuerenii</name>
    <dbReference type="NCBI Taxonomy" id="242163"/>
    <lineage>
        <taxon>Bacteria</taxon>
        <taxon>Pseudomonadati</taxon>
        <taxon>Pseudomonadota</taxon>
        <taxon>Betaproteobacteria</taxon>
        <taxon>Burkholderiales</taxon>
        <taxon>Burkholderiaceae</taxon>
        <taxon>Burkholderia</taxon>
    </lineage>
</organism>
<proteinExistence type="inferred from homology"/>
<dbReference type="Pfam" id="PF13091">
    <property type="entry name" value="PLDc_2"/>
    <property type="match status" value="2"/>
</dbReference>
<dbReference type="Proteomes" id="UP000036959">
    <property type="component" value="Unassembled WGS sequence"/>
</dbReference>
<comment type="catalytic activity">
    <reaction evidence="1">
        <text>a 1,2-diacyl-sn-glycero-3-phosphocholine + H2O = a 1,2-diacyl-sn-glycero-3-phosphate + choline + H(+)</text>
        <dbReference type="Rhea" id="RHEA:14445"/>
        <dbReference type="ChEBI" id="CHEBI:15354"/>
        <dbReference type="ChEBI" id="CHEBI:15377"/>
        <dbReference type="ChEBI" id="CHEBI:15378"/>
        <dbReference type="ChEBI" id="CHEBI:57643"/>
        <dbReference type="ChEBI" id="CHEBI:58608"/>
        <dbReference type="EC" id="3.1.4.4"/>
    </reaction>
</comment>
<evidence type="ECO:0000256" key="1">
    <source>
        <dbReference type="ARBA" id="ARBA00000798"/>
    </source>
</evidence>
<sequence>MAIELRAYLSPTLVLLALNWDEHHTRDDFLGFAISRAPGFWSADRKHRADESWLPNRLTFDGPVQTGKPDAPSNLAPIQKFMWWDARIDEPDRQRPFTYTATPVVGKPDTPQLLNDQATTLKIVLPAHIEDGIGTWFNRAVVSSQAFSRKVEAMGLDPAKTPPPAKALALRTWLANDLETTFAAAFDVASRAASAIYHLTDELWAIPAIKKFAQTHGAHSTAIVYDSHPGDAAKGKPKPPSPNQPAVDALGKLVDFYPRQATNIMHDKFIVTDTKGTQAKPDRLLTGSANFTTEGLTEQANLLHLLESPELAQLYSDRAQAIASDPTHAATRKLSTGWSPAIKVGQASVRASFSPEPSDKRTQIDTIVDAIGKAKHSVLFCLFSPTDQALRDACFAAGDKGLMMFGLVNAISQHAAETGEAKQKQGDKVNTTQLAAIELYHRSKKNRDVVDGRYFTSATVPEGFDVEMQLFPGEQRPPFPPVIIHHKFLVIDAEGTNPIVYSGSANMSNNSEHMNDENLLEIKDARIAAIYLAEFLRLYEHYRARALAIMSKRKGGAHVKLALQADGHWADKYYVEGSPEAKARIALTGKPTD</sequence>
<evidence type="ECO:0000313" key="9">
    <source>
        <dbReference type="EMBL" id="KND58026.1"/>
    </source>
</evidence>
<dbReference type="Gene3D" id="3.30.870.10">
    <property type="entry name" value="Endonuclease Chain A"/>
    <property type="match status" value="2"/>
</dbReference>
<dbReference type="EMBL" id="LFJJ01000201">
    <property type="protein sequence ID" value="KND58026.1"/>
    <property type="molecule type" value="Genomic_DNA"/>
</dbReference>
<dbReference type="AlphaFoldDB" id="A0A0L0M6W7"/>
<evidence type="ECO:0000256" key="4">
    <source>
        <dbReference type="ARBA" id="ARBA00022801"/>
    </source>
</evidence>
<reference evidence="10" key="1">
    <citation type="submission" date="2015-06" db="EMBL/GenBank/DDBJ databases">
        <title>Comparative genomics of Burkholderia leaf nodule symbionts.</title>
        <authorList>
            <person name="Carlier A."/>
            <person name="Eberl L."/>
            <person name="Pinto-Carbo M."/>
        </authorList>
    </citation>
    <scope>NUCLEOTIDE SEQUENCE [LARGE SCALE GENOMIC DNA]</scope>
    <source>
        <strain evidence="10">UZHbot4</strain>
    </source>
</reference>
<evidence type="ECO:0000256" key="2">
    <source>
        <dbReference type="ARBA" id="ARBA00008664"/>
    </source>
</evidence>
<keyword evidence="6" id="KW-0443">Lipid metabolism</keyword>
<feature type="region of interest" description="Disordered" evidence="7">
    <location>
        <begin position="225"/>
        <end position="244"/>
    </location>
</feature>
<keyword evidence="5" id="KW-0442">Lipid degradation</keyword>
<comment type="similarity">
    <text evidence="2">Belongs to the phospholipase D family.</text>
</comment>
<name>A0A0L0M6W7_9BURK</name>
<evidence type="ECO:0000256" key="3">
    <source>
        <dbReference type="ARBA" id="ARBA00012027"/>
    </source>
</evidence>
<dbReference type="PROSITE" id="PS50035">
    <property type="entry name" value="PLD"/>
    <property type="match status" value="2"/>
</dbReference>
<gene>
    <name evidence="9" type="ORF">BVER_00323c</name>
</gene>
<evidence type="ECO:0000256" key="7">
    <source>
        <dbReference type="SAM" id="MobiDB-lite"/>
    </source>
</evidence>
<dbReference type="SUPFAM" id="SSF56024">
    <property type="entry name" value="Phospholipase D/nuclease"/>
    <property type="match status" value="2"/>
</dbReference>
<evidence type="ECO:0000259" key="8">
    <source>
        <dbReference type="PROSITE" id="PS50035"/>
    </source>
</evidence>
<dbReference type="GO" id="GO:0016042">
    <property type="term" value="P:lipid catabolic process"/>
    <property type="evidence" value="ECO:0007669"/>
    <property type="project" value="UniProtKB-KW"/>
</dbReference>
<dbReference type="EC" id="3.1.4.4" evidence="3"/>
<comment type="caution">
    <text evidence="9">The sequence shown here is derived from an EMBL/GenBank/DDBJ whole genome shotgun (WGS) entry which is preliminary data.</text>
</comment>
<dbReference type="CDD" id="cd09173">
    <property type="entry name" value="PLDc_Nuc_like_unchar1_2"/>
    <property type="match status" value="1"/>
</dbReference>
<dbReference type="GO" id="GO:0016891">
    <property type="term" value="F:RNA endonuclease activity producing 5'-phosphomonoesters, hydrolytic mechanism"/>
    <property type="evidence" value="ECO:0007669"/>
    <property type="project" value="TreeGrafter"/>
</dbReference>
<feature type="domain" description="PLD phosphodiesterase" evidence="8">
    <location>
        <begin position="480"/>
        <end position="511"/>
    </location>
</feature>
<dbReference type="PANTHER" id="PTHR43856">
    <property type="entry name" value="CARDIOLIPIN HYDROLASE"/>
    <property type="match status" value="1"/>
</dbReference>
<evidence type="ECO:0000256" key="6">
    <source>
        <dbReference type="ARBA" id="ARBA00023098"/>
    </source>
</evidence>
<dbReference type="PATRIC" id="fig|242163.4.peg.2789"/>
<accession>A0A0L0M6W7</accession>